<keyword evidence="2" id="KW-0812">Transmembrane</keyword>
<evidence type="ECO:0000256" key="2">
    <source>
        <dbReference type="SAM" id="Phobius"/>
    </source>
</evidence>
<name>K6ZC69_9ALTE</name>
<evidence type="ECO:0000313" key="4">
    <source>
        <dbReference type="EMBL" id="GAC27947.1"/>
    </source>
</evidence>
<accession>K6ZC69</accession>
<dbReference type="Gene3D" id="2.40.50.100">
    <property type="match status" value="1"/>
</dbReference>
<dbReference type="Pfam" id="PF26002">
    <property type="entry name" value="Beta-barrel_AprE"/>
    <property type="match status" value="1"/>
</dbReference>
<dbReference type="EMBL" id="BAEQ01000017">
    <property type="protein sequence ID" value="GAC27947.1"/>
    <property type="molecule type" value="Genomic_DNA"/>
</dbReference>
<feature type="coiled-coil region" evidence="1">
    <location>
        <begin position="228"/>
        <end position="262"/>
    </location>
</feature>
<sequence>MQHSTELFRQEAIQGQDLNNLGEAMLLPKTNHQVITTILVCWFLLLCGLLLNANFSSKATVNGWLVSSKPSIDIMAKEANGIITSTLISNGQAVLKGQVLIEISRNVTSLLNGNYQQQFYSLMQQRGLLEKRQAILVDKYQQQETQNDSLINSYQQQLNVNIQIEKNLNQQVNEASVEEAVLLSLLQVKSIPKIAYNTQKEKRQAIELLQSQRYSTKLEFEQRLLSVKQNQISNKIALKEELNTLKSNLQRITQEIQRFEGASNYLIKSPIDGIVHNLQATNGETIGNNMPLLQITPLNNPLKAVLYVPSNHAGFIKNKQLVQLKLNAFPYQKFGMSKAQVSYVSQQILLPHQVKRLPMQLTEPVFLIDAILDNQQLNTNGNRVELKAGMLFQAEITLSNRSLLEWLLSPIYSLRGTI</sequence>
<dbReference type="STRING" id="1121922.GCA_000428905_00094"/>
<reference evidence="5" key="1">
    <citation type="journal article" date="2014" name="Environ. Microbiol.">
        <title>Comparative genomics of the marine bacterial genus Glaciecola reveals the high degree of genomic diversity and genomic characteristic for cold adaptation.</title>
        <authorList>
            <person name="Qin Q.L."/>
            <person name="Xie B.B."/>
            <person name="Yu Y."/>
            <person name="Shu Y.L."/>
            <person name="Rong J.C."/>
            <person name="Zhang Y.J."/>
            <person name="Zhao D.L."/>
            <person name="Chen X.L."/>
            <person name="Zhang X.Y."/>
            <person name="Chen B."/>
            <person name="Zhou B.C."/>
            <person name="Zhang Y.Z."/>
        </authorList>
    </citation>
    <scope>NUCLEOTIDE SEQUENCE [LARGE SCALE GENOMIC DNA]</scope>
    <source>
        <strain evidence="5">ACAM 615</strain>
    </source>
</reference>
<proteinExistence type="predicted"/>
<evidence type="ECO:0000259" key="3">
    <source>
        <dbReference type="Pfam" id="PF26002"/>
    </source>
</evidence>
<comment type="caution">
    <text evidence="4">The sequence shown here is derived from an EMBL/GenBank/DDBJ whole genome shotgun (WGS) entry which is preliminary data.</text>
</comment>
<dbReference type="PANTHER" id="PTHR30386">
    <property type="entry name" value="MEMBRANE FUSION SUBUNIT OF EMRAB-TOLC MULTIDRUG EFFLUX PUMP"/>
    <property type="match status" value="1"/>
</dbReference>
<dbReference type="Proteomes" id="UP000006251">
    <property type="component" value="Unassembled WGS sequence"/>
</dbReference>
<dbReference type="PRINTS" id="PR01490">
    <property type="entry name" value="RTXTOXIND"/>
</dbReference>
<dbReference type="InterPro" id="IPR050739">
    <property type="entry name" value="MFP"/>
</dbReference>
<keyword evidence="1" id="KW-0175">Coiled coil</keyword>
<feature type="transmembrane region" description="Helical" evidence="2">
    <location>
        <begin position="34"/>
        <end position="51"/>
    </location>
</feature>
<keyword evidence="2" id="KW-1133">Transmembrane helix</keyword>
<evidence type="ECO:0000313" key="5">
    <source>
        <dbReference type="Proteomes" id="UP000006251"/>
    </source>
</evidence>
<keyword evidence="5" id="KW-1185">Reference proteome</keyword>
<dbReference type="OrthoDB" id="9775513at2"/>
<evidence type="ECO:0000256" key="1">
    <source>
        <dbReference type="SAM" id="Coils"/>
    </source>
</evidence>
<dbReference type="AlphaFoldDB" id="K6ZC69"/>
<feature type="domain" description="AprE-like beta-barrel" evidence="3">
    <location>
        <begin position="306"/>
        <end position="397"/>
    </location>
</feature>
<dbReference type="PANTHER" id="PTHR30386:SF28">
    <property type="entry name" value="EXPORTED PROTEIN"/>
    <property type="match status" value="1"/>
</dbReference>
<organism evidence="4 5">
    <name type="scientific">Brumicola pallidula DSM 14239 = ACAM 615</name>
    <dbReference type="NCBI Taxonomy" id="1121922"/>
    <lineage>
        <taxon>Bacteria</taxon>
        <taxon>Pseudomonadati</taxon>
        <taxon>Pseudomonadota</taxon>
        <taxon>Gammaproteobacteria</taxon>
        <taxon>Alteromonadales</taxon>
        <taxon>Alteromonadaceae</taxon>
        <taxon>Brumicola</taxon>
    </lineage>
</organism>
<gene>
    <name evidence="4" type="ORF">GPAL_1068</name>
</gene>
<dbReference type="InterPro" id="IPR058982">
    <property type="entry name" value="Beta-barrel_AprE"/>
</dbReference>
<keyword evidence="2" id="KW-0472">Membrane</keyword>
<protein>
    <submittedName>
        <fullName evidence="4">HlyD family secretion protein</fullName>
    </submittedName>
</protein>
<dbReference type="RefSeq" id="WP_006009756.1">
    <property type="nucleotide sequence ID" value="NZ_BAEQ01000017.1"/>
</dbReference>